<evidence type="ECO:0000313" key="2">
    <source>
        <dbReference type="Ensembl" id="ENSMCSP00000008782.1"/>
    </source>
</evidence>
<dbReference type="Pfam" id="PF02093">
    <property type="entry name" value="Gag_p30"/>
    <property type="match status" value="1"/>
</dbReference>
<reference evidence="2" key="1">
    <citation type="submission" date="2025-08" db="UniProtKB">
        <authorList>
            <consortium name="Ensembl"/>
        </authorList>
    </citation>
    <scope>IDENTIFICATION</scope>
</reference>
<name>A0A8C5TS32_9PASS</name>
<dbReference type="InterPro" id="IPR036946">
    <property type="entry name" value="G_retro_matrix_sf"/>
</dbReference>
<organism evidence="2 3">
    <name type="scientific">Malurus cyaneus samueli</name>
    <dbReference type="NCBI Taxonomy" id="2593467"/>
    <lineage>
        <taxon>Eukaryota</taxon>
        <taxon>Metazoa</taxon>
        <taxon>Chordata</taxon>
        <taxon>Craniata</taxon>
        <taxon>Vertebrata</taxon>
        <taxon>Euteleostomi</taxon>
        <taxon>Archelosauria</taxon>
        <taxon>Archosauria</taxon>
        <taxon>Dinosauria</taxon>
        <taxon>Saurischia</taxon>
        <taxon>Theropoda</taxon>
        <taxon>Coelurosauria</taxon>
        <taxon>Aves</taxon>
        <taxon>Neognathae</taxon>
        <taxon>Neoaves</taxon>
        <taxon>Telluraves</taxon>
        <taxon>Australaves</taxon>
        <taxon>Passeriformes</taxon>
        <taxon>Meliphagoidea</taxon>
        <taxon>Maluridae</taxon>
        <taxon>Malurus</taxon>
    </lineage>
</organism>
<dbReference type="OrthoDB" id="9422159at2759"/>
<dbReference type="GO" id="GO:0019068">
    <property type="term" value="P:virion assembly"/>
    <property type="evidence" value="ECO:0007669"/>
    <property type="project" value="InterPro"/>
</dbReference>
<dbReference type="InterPro" id="IPR050462">
    <property type="entry name" value="Retroviral_Gag-Pol_poly"/>
</dbReference>
<dbReference type="PANTHER" id="PTHR33166">
    <property type="entry name" value="GAG_P30 DOMAIN-CONTAINING PROTEIN"/>
    <property type="match status" value="1"/>
</dbReference>
<accession>A0A8C5TS32</accession>
<dbReference type="InterPro" id="IPR010999">
    <property type="entry name" value="Retrovr_matrix"/>
</dbReference>
<dbReference type="Ensembl" id="ENSMCST00000009000.1">
    <property type="protein sequence ID" value="ENSMCSP00000008782.1"/>
    <property type="gene ID" value="ENSMCSG00000006256.1"/>
</dbReference>
<dbReference type="InterPro" id="IPR036875">
    <property type="entry name" value="Znf_CCHC_sf"/>
</dbReference>
<reference evidence="2" key="2">
    <citation type="submission" date="2025-09" db="UniProtKB">
        <authorList>
            <consortium name="Ensembl"/>
        </authorList>
    </citation>
    <scope>IDENTIFICATION</scope>
</reference>
<keyword evidence="3" id="KW-1185">Reference proteome</keyword>
<protein>
    <recommendedName>
        <fullName evidence="1">Core shell protein Gag P30 domain-containing protein</fullName>
    </recommendedName>
</protein>
<dbReference type="Proteomes" id="UP000694560">
    <property type="component" value="Unplaced"/>
</dbReference>
<dbReference type="SUPFAM" id="SSF47943">
    <property type="entry name" value="Retrovirus capsid protein, N-terminal core domain"/>
    <property type="match status" value="1"/>
</dbReference>
<dbReference type="SUPFAM" id="SSF47836">
    <property type="entry name" value="Retroviral matrix proteins"/>
    <property type="match status" value="1"/>
</dbReference>
<dbReference type="Gene3D" id="1.10.150.180">
    <property type="entry name" value="Gamma-retroviral matrix domain"/>
    <property type="match status" value="1"/>
</dbReference>
<dbReference type="Gene3D" id="4.10.60.10">
    <property type="entry name" value="Zinc finger, CCHC-type"/>
    <property type="match status" value="1"/>
</dbReference>
<evidence type="ECO:0000313" key="3">
    <source>
        <dbReference type="Proteomes" id="UP000694560"/>
    </source>
</evidence>
<proteinExistence type="predicted"/>
<dbReference type="Gene3D" id="1.10.375.10">
    <property type="entry name" value="Human Immunodeficiency Virus Type 1 Capsid Protein"/>
    <property type="match status" value="1"/>
</dbReference>
<dbReference type="InterPro" id="IPR003036">
    <property type="entry name" value="Gag_P30"/>
</dbReference>
<dbReference type="InterPro" id="IPR008919">
    <property type="entry name" value="Retrov_capsid_N"/>
</dbReference>
<dbReference type="GO" id="GO:0003676">
    <property type="term" value="F:nucleic acid binding"/>
    <property type="evidence" value="ECO:0007669"/>
    <property type="project" value="InterPro"/>
</dbReference>
<sequence>MGNGQSKKGILKKSPLGCILQHWKKIGGPPGGRATRENLIKFCNQWWPLYKLDSGEKWPKNGTLNYRTLLKLMLFLRQEQKWDEVMYADMFFTLRNHPEWQTDCGLNPAPSDPFVLALEKQNQAKWFKNCCSLCSMGQTCPKHPPSMEDDLDVMVSPNCRLHGGTENQAAETDNMREHQEVDLAHLEEKRDRTGRMYQGAEGFSPAAERAKHRDVRAAASCQAVSMDGPITTEVPFSVTDLNNWKLMAGTFQDDPDKMAKAFEMMIKIQDPDWKDIDTMLEMLFDSTEREMVVKTSRRFVEEQILTGNLSGTLDINFPTVDPKWDPNVPIFRERLNRYQQWILYGIQNAIPKAINMSKLFEIKQDHKETPTEFLSHLKERAQKYTNTDPETEKGKTQSAPIFLGQFSDDIRRKPQQVQGQDQYDLGKLLNVAGGVYQNRENQQEITKQKVAGVNEGISRGMVSPGKDRAQGCGQPTSNPPRRLGINQCACCKKDGHWKRDCQQLQHQSFPPVAVTNDD</sequence>
<dbReference type="GO" id="GO:0008270">
    <property type="term" value="F:zinc ion binding"/>
    <property type="evidence" value="ECO:0007669"/>
    <property type="project" value="InterPro"/>
</dbReference>
<evidence type="ECO:0000259" key="1">
    <source>
        <dbReference type="Pfam" id="PF02093"/>
    </source>
</evidence>
<dbReference type="AlphaFoldDB" id="A0A8C5TS32"/>
<dbReference type="SUPFAM" id="SSF57756">
    <property type="entry name" value="Retrovirus zinc finger-like domains"/>
    <property type="match status" value="1"/>
</dbReference>
<feature type="domain" description="Core shell protein Gag P30" evidence="1">
    <location>
        <begin position="240"/>
        <end position="437"/>
    </location>
</feature>